<dbReference type="Pfam" id="PF12867">
    <property type="entry name" value="DinB_2"/>
    <property type="match status" value="1"/>
</dbReference>
<dbReference type="OrthoDB" id="1162179at2"/>
<keyword evidence="3" id="KW-1185">Reference proteome</keyword>
<dbReference type="RefSeq" id="WP_091411895.1">
    <property type="nucleotide sequence ID" value="NZ_FOAB01000009.1"/>
</dbReference>
<dbReference type="Proteomes" id="UP000198521">
    <property type="component" value="Unassembled WGS sequence"/>
</dbReference>
<evidence type="ECO:0000313" key="2">
    <source>
        <dbReference type="EMBL" id="SEM10525.1"/>
    </source>
</evidence>
<feature type="domain" description="DinB-like" evidence="1">
    <location>
        <begin position="14"/>
        <end position="139"/>
    </location>
</feature>
<dbReference type="SUPFAM" id="SSF109854">
    <property type="entry name" value="DinB/YfiT-like putative metalloenzymes"/>
    <property type="match status" value="1"/>
</dbReference>
<dbReference type="Gene3D" id="1.20.120.450">
    <property type="entry name" value="dinb family like domain"/>
    <property type="match status" value="1"/>
</dbReference>
<dbReference type="STRING" id="1038014.SAMN04487910_4112"/>
<organism evidence="2 3">
    <name type="scientific">Aquimarina amphilecti</name>
    <dbReference type="NCBI Taxonomy" id="1038014"/>
    <lineage>
        <taxon>Bacteria</taxon>
        <taxon>Pseudomonadati</taxon>
        <taxon>Bacteroidota</taxon>
        <taxon>Flavobacteriia</taxon>
        <taxon>Flavobacteriales</taxon>
        <taxon>Flavobacteriaceae</taxon>
        <taxon>Aquimarina</taxon>
    </lineage>
</organism>
<proteinExistence type="predicted"/>
<protein>
    <submittedName>
        <fullName evidence="2">DinB family protein</fullName>
    </submittedName>
</protein>
<evidence type="ECO:0000259" key="1">
    <source>
        <dbReference type="Pfam" id="PF12867"/>
    </source>
</evidence>
<dbReference type="InterPro" id="IPR024775">
    <property type="entry name" value="DinB-like"/>
</dbReference>
<sequence>MKELIISSINHNLNNAIALLDEITLETYCNNSVGPYYSSIGSHMRHTLDFFDCIINGLDTNDIDLTARKRDEILSTNIEATKDHIYTLQETLLSYVDVNTDYLIHVTDNMGQGKVTVNYTLESILAHANSHAIHHYATIGYILNQLNVELKISGFGYNPTTPVNKREGI</sequence>
<dbReference type="EMBL" id="FOAB01000009">
    <property type="protein sequence ID" value="SEM10525.1"/>
    <property type="molecule type" value="Genomic_DNA"/>
</dbReference>
<evidence type="ECO:0000313" key="3">
    <source>
        <dbReference type="Proteomes" id="UP000198521"/>
    </source>
</evidence>
<name>A0A1H7VNW4_AQUAM</name>
<dbReference type="AlphaFoldDB" id="A0A1H7VNW4"/>
<reference evidence="2 3" key="1">
    <citation type="submission" date="2016-10" db="EMBL/GenBank/DDBJ databases">
        <authorList>
            <person name="de Groot N.N."/>
        </authorList>
    </citation>
    <scope>NUCLEOTIDE SEQUENCE [LARGE SCALE GENOMIC DNA]</scope>
    <source>
        <strain evidence="2 3">DSM 25232</strain>
    </source>
</reference>
<gene>
    <name evidence="2" type="ORF">SAMN04487910_4112</name>
</gene>
<dbReference type="InterPro" id="IPR034660">
    <property type="entry name" value="DinB/YfiT-like"/>
</dbReference>
<accession>A0A1H7VNW4</accession>